<protein>
    <submittedName>
        <fullName evidence="2">Regulator of replication initiation timing</fullName>
    </submittedName>
</protein>
<keyword evidence="3" id="KW-1185">Reference proteome</keyword>
<feature type="coiled-coil region" evidence="1">
    <location>
        <begin position="4"/>
        <end position="56"/>
    </location>
</feature>
<comment type="caution">
    <text evidence="2">The sequence shown here is derived from an EMBL/GenBank/DDBJ whole genome shotgun (WGS) entry which is preliminary data.</text>
</comment>
<dbReference type="GO" id="GO:0043093">
    <property type="term" value="P:FtsZ-dependent cytokinesis"/>
    <property type="evidence" value="ECO:0007669"/>
    <property type="project" value="InterPro"/>
</dbReference>
<dbReference type="Gene3D" id="1.20.5.340">
    <property type="match status" value="1"/>
</dbReference>
<organism evidence="2 3">
    <name type="scientific">Desulfobaculum xiamenense</name>
    <dbReference type="NCBI Taxonomy" id="995050"/>
    <lineage>
        <taxon>Bacteria</taxon>
        <taxon>Pseudomonadati</taxon>
        <taxon>Thermodesulfobacteriota</taxon>
        <taxon>Desulfovibrionia</taxon>
        <taxon>Desulfovibrionales</taxon>
        <taxon>Desulfovibrionaceae</taxon>
        <taxon>Desulfobaculum</taxon>
    </lineage>
</organism>
<dbReference type="EMBL" id="JAATJA010000002">
    <property type="protein sequence ID" value="NJB68174.1"/>
    <property type="molecule type" value="Genomic_DNA"/>
</dbReference>
<keyword evidence="1" id="KW-0175">Coiled coil</keyword>
<dbReference type="RefSeq" id="WP_167941261.1">
    <property type="nucleotide sequence ID" value="NZ_JAATJA010000002.1"/>
</dbReference>
<evidence type="ECO:0000256" key="1">
    <source>
        <dbReference type="SAM" id="Coils"/>
    </source>
</evidence>
<name>A0A846QSM4_9BACT</name>
<sequence length="76" mass="9017">MDALSQLEARIDSILAKNRVLEEENRRLRRELEDGKRELETENRTLRDEIERERSAKRDVLAKIDGLLNKLQVETE</sequence>
<gene>
    <name evidence="2" type="ORF">GGQ74_001847</name>
</gene>
<reference evidence="2 3" key="1">
    <citation type="submission" date="2020-03" db="EMBL/GenBank/DDBJ databases">
        <title>Genomic Encyclopedia of Type Strains, Phase IV (KMG-IV): sequencing the most valuable type-strain genomes for metagenomic binning, comparative biology and taxonomic classification.</title>
        <authorList>
            <person name="Goeker M."/>
        </authorList>
    </citation>
    <scope>NUCLEOTIDE SEQUENCE [LARGE SCALE GENOMIC DNA]</scope>
    <source>
        <strain evidence="2 3">DSM 24233</strain>
    </source>
</reference>
<proteinExistence type="predicted"/>
<dbReference type="Proteomes" id="UP000580856">
    <property type="component" value="Unassembled WGS sequence"/>
</dbReference>
<accession>A0A846QSM4</accession>
<evidence type="ECO:0000313" key="2">
    <source>
        <dbReference type="EMBL" id="NJB68174.1"/>
    </source>
</evidence>
<evidence type="ECO:0000313" key="3">
    <source>
        <dbReference type="Proteomes" id="UP000580856"/>
    </source>
</evidence>
<dbReference type="GO" id="GO:0005737">
    <property type="term" value="C:cytoplasm"/>
    <property type="evidence" value="ECO:0007669"/>
    <property type="project" value="InterPro"/>
</dbReference>
<dbReference type="AlphaFoldDB" id="A0A846QSM4"/>
<dbReference type="GO" id="GO:0090529">
    <property type="term" value="P:cell septum assembly"/>
    <property type="evidence" value="ECO:0007669"/>
    <property type="project" value="InterPro"/>
</dbReference>